<dbReference type="Proteomes" id="UP001201812">
    <property type="component" value="Unassembled WGS sequence"/>
</dbReference>
<dbReference type="GO" id="GO:0051301">
    <property type="term" value="P:cell division"/>
    <property type="evidence" value="ECO:0007669"/>
    <property type="project" value="UniProtKB-KW"/>
</dbReference>
<dbReference type="GO" id="GO:0007346">
    <property type="term" value="P:regulation of mitotic cell cycle"/>
    <property type="evidence" value="ECO:0007669"/>
    <property type="project" value="TreeGrafter"/>
</dbReference>
<evidence type="ECO:0000256" key="12">
    <source>
        <dbReference type="ARBA" id="ARBA00065185"/>
    </source>
</evidence>
<sequence length="343" mass="38373">MLINRELVEGASHKTVIVLDRSPNFAAPATQGVSIQIKDEQGAQISSQLKKTLWNCSVEASLEFHRILTDLFPQGTKQLRFVVSDFAGRYLTPPWKDELIRYEELLKSLATCDIPQSSGDASSCSIINGISMAVEVISEKTPLQQTAFQEQQKGISESEKRKKEFDNKDGNKSDSSEILSPNDPKFWKKTVPGCRIFRKLTGKGQNEQQDKGAVDDNEIQDSVVEGTDYSHEFANRGTIVVLTSIENCEDYNSINESITEQITMRNDSIKLLGNQNFLVVDKVKLIVVNVLNAERCNDPKYNCLSGFKDISESSGNHSVSKRRKKAGRHFLVWGGYGARYDPN</sequence>
<name>A0AAD4R0L4_9BILA</name>
<gene>
    <name evidence="14" type="ORF">DdX_15721</name>
</gene>
<evidence type="ECO:0000256" key="11">
    <source>
        <dbReference type="ARBA" id="ARBA00061603"/>
    </source>
</evidence>
<dbReference type="GO" id="GO:0048471">
    <property type="term" value="C:perinuclear region of cytoplasm"/>
    <property type="evidence" value="ECO:0007669"/>
    <property type="project" value="UniProtKB-SubCell"/>
</dbReference>
<protein>
    <recommendedName>
        <fullName evidence="3">Protein asunder</fullName>
    </recommendedName>
    <alternativeName>
        <fullName evidence="10">Cell cycle regulator Mat89Bb</fullName>
    </alternativeName>
    <alternativeName>
        <fullName evidence="9">Set apart in position or space protein</fullName>
    </alternativeName>
</protein>
<evidence type="ECO:0000256" key="7">
    <source>
        <dbReference type="ARBA" id="ARBA00023242"/>
    </source>
</evidence>
<keyword evidence="7" id="KW-0539">Nucleus</keyword>
<comment type="subunit">
    <text evidence="12">Belongs to the multiprotein complex Integrator, at least composed of IntS1, IntS2, IntS3, IntS4, omd/IntS5, IntS6, defl/IntS7, IntS8, IntS9, IntS10, IntS11, IntS12, asun/IntS13, IntS14 and IntS15. The core complex associates with protein phosphatase 2A subunits mts/PP2A and Pp2A-29B, to form the Integrator-PP2A (INTAC) complex.</text>
</comment>
<evidence type="ECO:0000256" key="8">
    <source>
        <dbReference type="ARBA" id="ARBA00023306"/>
    </source>
</evidence>
<evidence type="ECO:0000256" key="2">
    <source>
        <dbReference type="ARBA" id="ARBA00004556"/>
    </source>
</evidence>
<evidence type="ECO:0000313" key="14">
    <source>
        <dbReference type="EMBL" id="KAI1702038.1"/>
    </source>
</evidence>
<feature type="region of interest" description="Disordered" evidence="13">
    <location>
        <begin position="147"/>
        <end position="185"/>
    </location>
</feature>
<dbReference type="EMBL" id="JAKKPZ010000106">
    <property type="protein sequence ID" value="KAI1702038.1"/>
    <property type="molecule type" value="Genomic_DNA"/>
</dbReference>
<keyword evidence="5" id="KW-0132">Cell division</keyword>
<dbReference type="PANTHER" id="PTHR12955:SF1">
    <property type="entry name" value="INTEGRATOR COMPLEX SUBUNIT 13"/>
    <property type="match status" value="1"/>
</dbReference>
<evidence type="ECO:0000256" key="5">
    <source>
        <dbReference type="ARBA" id="ARBA00022618"/>
    </source>
</evidence>
<evidence type="ECO:0000256" key="3">
    <source>
        <dbReference type="ARBA" id="ARBA00020501"/>
    </source>
</evidence>
<comment type="subcellular location">
    <subcellularLocation>
        <location evidence="2">Cytoplasm</location>
        <location evidence="2">Perinuclear region</location>
    </subcellularLocation>
    <subcellularLocation>
        <location evidence="1">Nucleus</location>
    </subcellularLocation>
</comment>
<dbReference type="PANTHER" id="PTHR12955">
    <property type="entry name" value="SARCOMA ANTIGEN NY-SAR-95-RELATED"/>
    <property type="match status" value="1"/>
</dbReference>
<keyword evidence="8" id="KW-0131">Cell cycle</keyword>
<proteinExistence type="inferred from homology"/>
<evidence type="ECO:0000256" key="6">
    <source>
        <dbReference type="ARBA" id="ARBA00022776"/>
    </source>
</evidence>
<evidence type="ECO:0000256" key="13">
    <source>
        <dbReference type="SAM" id="MobiDB-lite"/>
    </source>
</evidence>
<keyword evidence="15" id="KW-1185">Reference proteome</keyword>
<dbReference type="GO" id="GO:0051642">
    <property type="term" value="P:centrosome localization"/>
    <property type="evidence" value="ECO:0007669"/>
    <property type="project" value="TreeGrafter"/>
</dbReference>
<evidence type="ECO:0000256" key="1">
    <source>
        <dbReference type="ARBA" id="ARBA00004123"/>
    </source>
</evidence>
<keyword evidence="4" id="KW-0963">Cytoplasm</keyword>
<reference evidence="14" key="1">
    <citation type="submission" date="2022-01" db="EMBL/GenBank/DDBJ databases">
        <title>Genome Sequence Resource for Two Populations of Ditylenchus destructor, the Migratory Endoparasitic Phytonematode.</title>
        <authorList>
            <person name="Zhang H."/>
            <person name="Lin R."/>
            <person name="Xie B."/>
        </authorList>
    </citation>
    <scope>NUCLEOTIDE SEQUENCE</scope>
    <source>
        <strain evidence="14">BazhouSP</strain>
    </source>
</reference>
<accession>A0AAD4R0L4</accession>
<evidence type="ECO:0000256" key="9">
    <source>
        <dbReference type="ARBA" id="ARBA00030658"/>
    </source>
</evidence>
<keyword evidence="6" id="KW-0498">Mitosis</keyword>
<organism evidence="14 15">
    <name type="scientific">Ditylenchus destructor</name>
    <dbReference type="NCBI Taxonomy" id="166010"/>
    <lineage>
        <taxon>Eukaryota</taxon>
        <taxon>Metazoa</taxon>
        <taxon>Ecdysozoa</taxon>
        <taxon>Nematoda</taxon>
        <taxon>Chromadorea</taxon>
        <taxon>Rhabditida</taxon>
        <taxon>Tylenchina</taxon>
        <taxon>Tylenchomorpha</taxon>
        <taxon>Sphaerularioidea</taxon>
        <taxon>Anguinidae</taxon>
        <taxon>Anguininae</taxon>
        <taxon>Ditylenchus</taxon>
    </lineage>
</organism>
<dbReference type="InterPro" id="IPR019355">
    <property type="entry name" value="Cell_cycle_regulator_Mat89Bb"/>
</dbReference>
<feature type="compositionally biased region" description="Basic and acidic residues" evidence="13">
    <location>
        <begin position="156"/>
        <end position="175"/>
    </location>
</feature>
<comment type="caution">
    <text evidence="14">The sequence shown here is derived from an EMBL/GenBank/DDBJ whole genome shotgun (WGS) entry which is preliminary data.</text>
</comment>
<evidence type="ECO:0000313" key="15">
    <source>
        <dbReference type="Proteomes" id="UP001201812"/>
    </source>
</evidence>
<comment type="similarity">
    <text evidence="11">Belongs to the Integrator subunit 13 family.</text>
</comment>
<dbReference type="AlphaFoldDB" id="A0AAD4R0L4"/>
<evidence type="ECO:0000256" key="10">
    <source>
        <dbReference type="ARBA" id="ARBA00032585"/>
    </source>
</evidence>
<dbReference type="Pfam" id="PF10221">
    <property type="entry name" value="Mat89Bb"/>
    <property type="match status" value="1"/>
</dbReference>
<evidence type="ECO:0000256" key="4">
    <source>
        <dbReference type="ARBA" id="ARBA00022490"/>
    </source>
</evidence>
<dbReference type="GO" id="GO:0032039">
    <property type="term" value="C:integrator complex"/>
    <property type="evidence" value="ECO:0007669"/>
    <property type="project" value="TreeGrafter"/>
</dbReference>